<evidence type="ECO:0000256" key="6">
    <source>
        <dbReference type="ARBA" id="ARBA00023002"/>
    </source>
</evidence>
<keyword evidence="10" id="KW-0472">Membrane</keyword>
<keyword evidence="6 9" id="KW-0560">Oxidoreductase</keyword>
<dbReference type="AlphaFoldDB" id="A0A4Q7LD76"/>
<evidence type="ECO:0000256" key="1">
    <source>
        <dbReference type="ARBA" id="ARBA00001974"/>
    </source>
</evidence>
<feature type="transmembrane region" description="Helical" evidence="10">
    <location>
        <begin position="95"/>
        <end position="120"/>
    </location>
</feature>
<feature type="domain" description="VTT" evidence="13">
    <location>
        <begin position="78"/>
        <end position="191"/>
    </location>
</feature>
<dbReference type="InterPro" id="IPR023753">
    <property type="entry name" value="FAD/NAD-binding_dom"/>
</dbReference>
<dbReference type="Gene3D" id="3.50.50.60">
    <property type="entry name" value="FAD/NAD(P)-binding domain"/>
    <property type="match status" value="2"/>
</dbReference>
<evidence type="ECO:0000256" key="3">
    <source>
        <dbReference type="ARBA" id="ARBA00022630"/>
    </source>
</evidence>
<evidence type="ECO:0000256" key="7">
    <source>
        <dbReference type="ARBA" id="ARBA00023157"/>
    </source>
</evidence>
<keyword evidence="7" id="KW-1015">Disulfide bond</keyword>
<comment type="similarity">
    <text evidence="2 9">Belongs to the class-I pyridine nucleotide-disulfide oxidoreductase family.</text>
</comment>
<keyword evidence="10" id="KW-0812">Transmembrane</keyword>
<keyword evidence="15" id="KW-1185">Reference proteome</keyword>
<dbReference type="InterPro" id="IPR032816">
    <property type="entry name" value="VTT_dom"/>
</dbReference>
<dbReference type="GO" id="GO:0016668">
    <property type="term" value="F:oxidoreductase activity, acting on a sulfur group of donors, NAD(P) as acceptor"/>
    <property type="evidence" value="ECO:0007669"/>
    <property type="project" value="InterPro"/>
</dbReference>
<dbReference type="InterPro" id="IPR016156">
    <property type="entry name" value="FAD/NAD-linked_Rdtase_dimer_sf"/>
</dbReference>
<comment type="cofactor">
    <cofactor evidence="1">
        <name>FAD</name>
        <dbReference type="ChEBI" id="CHEBI:57692"/>
    </cofactor>
</comment>
<dbReference type="InterPro" id="IPR036188">
    <property type="entry name" value="FAD/NAD-bd_sf"/>
</dbReference>
<feature type="transmembrane region" description="Helical" evidence="10">
    <location>
        <begin position="171"/>
        <end position="189"/>
    </location>
</feature>
<feature type="transmembrane region" description="Helical" evidence="10">
    <location>
        <begin position="201"/>
        <end position="225"/>
    </location>
</feature>
<evidence type="ECO:0000313" key="15">
    <source>
        <dbReference type="Proteomes" id="UP000293433"/>
    </source>
</evidence>
<name>A0A4Q7LD76_9BURK</name>
<reference evidence="14 15" key="1">
    <citation type="submission" date="2019-02" db="EMBL/GenBank/DDBJ databases">
        <title>Genomic Encyclopedia of Type Strains, Phase IV (KMG-IV): sequencing the most valuable type-strain genomes for metagenomic binning, comparative biology and taxonomic classification.</title>
        <authorList>
            <person name="Goeker M."/>
        </authorList>
    </citation>
    <scope>NUCLEOTIDE SEQUENCE [LARGE SCALE GENOMIC DNA]</scope>
    <source>
        <strain evidence="14 15">DSM 10617</strain>
    </source>
</reference>
<organism evidence="14 15">
    <name type="scientific">Sphaerotilus mobilis</name>
    <dbReference type="NCBI Taxonomy" id="47994"/>
    <lineage>
        <taxon>Bacteria</taxon>
        <taxon>Pseudomonadati</taxon>
        <taxon>Pseudomonadota</taxon>
        <taxon>Betaproteobacteria</taxon>
        <taxon>Burkholderiales</taxon>
        <taxon>Sphaerotilaceae</taxon>
        <taxon>Sphaerotilus</taxon>
    </lineage>
</organism>
<dbReference type="PANTHER" id="PTHR43014">
    <property type="entry name" value="MERCURIC REDUCTASE"/>
    <property type="match status" value="1"/>
</dbReference>
<accession>A0A4Q7LD76</accession>
<dbReference type="PANTHER" id="PTHR43014:SF2">
    <property type="entry name" value="MERCURIC REDUCTASE"/>
    <property type="match status" value="1"/>
</dbReference>
<dbReference type="OrthoDB" id="178496at2"/>
<dbReference type="SUPFAM" id="SSF55424">
    <property type="entry name" value="FAD/NAD-linked reductases, dimerisation (C-terminal) domain"/>
    <property type="match status" value="1"/>
</dbReference>
<dbReference type="SUPFAM" id="SSF51905">
    <property type="entry name" value="FAD/NAD(P)-binding domain"/>
    <property type="match status" value="1"/>
</dbReference>
<dbReference type="Gene3D" id="3.30.390.30">
    <property type="match status" value="1"/>
</dbReference>
<feature type="transmembrane region" description="Helical" evidence="10">
    <location>
        <begin position="140"/>
        <end position="159"/>
    </location>
</feature>
<dbReference type="GO" id="GO:0003955">
    <property type="term" value="F:NAD(P)H dehydrogenase (quinone) activity"/>
    <property type="evidence" value="ECO:0007669"/>
    <property type="project" value="TreeGrafter"/>
</dbReference>
<dbReference type="InterPro" id="IPR012999">
    <property type="entry name" value="Pyr_OxRdtase_I_AS"/>
</dbReference>
<dbReference type="Pfam" id="PF07992">
    <property type="entry name" value="Pyr_redox_2"/>
    <property type="match status" value="1"/>
</dbReference>
<protein>
    <submittedName>
        <fullName evidence="14">Pyruvate/2-oxoglutarate dehydrogenase complex dihydrolipoamide dehydrogenase (E3) component</fullName>
    </submittedName>
</protein>
<dbReference type="Pfam" id="PF02852">
    <property type="entry name" value="Pyr_redox_dim"/>
    <property type="match status" value="1"/>
</dbReference>
<evidence type="ECO:0000256" key="9">
    <source>
        <dbReference type="RuleBase" id="RU003691"/>
    </source>
</evidence>
<keyword evidence="5" id="KW-0521">NADP</keyword>
<feature type="domain" description="FAD/NAD(P)-binding" evidence="12">
    <location>
        <begin position="246"/>
        <end position="568"/>
    </location>
</feature>
<keyword evidence="8 9" id="KW-0676">Redox-active center</keyword>
<comment type="caution">
    <text evidence="14">The sequence shown here is derived from an EMBL/GenBank/DDBJ whole genome shotgun (WGS) entry which is preliminary data.</text>
</comment>
<sequence length="724" mass="78155">MSKDKQGQRWRRWLVAMALAALVAAYIGLDLGRYLSLDAIQASQAELQAWREARPVLAGLIYFGAYVVVTALSLPGAAVMTLAGGAMFGLGWGTLIVSFASSIGATLAFLASRWLLGGWVQARFGDRLATLNAGIARDGGFYLFTLRLVPVLPFFVINLAMGVTTLRTWTFYWVSQIGMFAGTLVYVNAGTQLGQIQSLSGIVSPGVLGSLVLLGVFPLIARKLIDLFKARKVYARFKQPARFDRNLVVIGGGSAGLVTAYIAAAIKARVTLVEQHALGGDCLNTGCVPSKALIRSAKFLSHVRRAPEFGMRSASADFDFGEVMERVQRVVQAIEPHDSVERYTGLGVDVAQGRARIVSPWAVEITHHDGRVETLTTRAIVIAAGARPFVPPIPGLDRLGPTELLTSDNVWQLRQRPARLVVLGGGPIGSELTQAFARLGSQVTQVEMAARILGREDEDVSALVTARFRAEGITVLTGHKALRVAVEGSQKVLVVEVEGQERSIPFDALLVAVGRVANLKGYGLEELGVTTGRTVEVNGYLQTNIPNIFAAGDVAGPYQFTHVAAHQAWYAAVNALFDPFKKFSADYRVIPWATFVEPEVARVGLNELEAKEKGIPHEVTVYGIDDLDRAIADSEAHGFVKVLTVPGKDKILGVTLVGEHAADLLAEYVLAMKHGIGLNKILGTIHTYPTLAEANKYAAGTWKRAHAPQALLAWVARFHAWRRG</sequence>
<dbReference type="FunFam" id="3.30.390.30:FF:000001">
    <property type="entry name" value="Dihydrolipoyl dehydrogenase"/>
    <property type="match status" value="1"/>
</dbReference>
<evidence type="ECO:0000256" key="10">
    <source>
        <dbReference type="SAM" id="Phobius"/>
    </source>
</evidence>
<dbReference type="PROSITE" id="PS00076">
    <property type="entry name" value="PYRIDINE_REDOX_1"/>
    <property type="match status" value="1"/>
</dbReference>
<feature type="transmembrane region" description="Helical" evidence="10">
    <location>
        <begin position="12"/>
        <end position="29"/>
    </location>
</feature>
<proteinExistence type="inferred from homology"/>
<evidence type="ECO:0000256" key="5">
    <source>
        <dbReference type="ARBA" id="ARBA00022857"/>
    </source>
</evidence>
<feature type="transmembrane region" description="Helical" evidence="10">
    <location>
        <begin position="60"/>
        <end position="83"/>
    </location>
</feature>
<evidence type="ECO:0000256" key="8">
    <source>
        <dbReference type="ARBA" id="ARBA00023284"/>
    </source>
</evidence>
<dbReference type="EMBL" id="SGWV01000011">
    <property type="protein sequence ID" value="RZS52346.1"/>
    <property type="molecule type" value="Genomic_DNA"/>
</dbReference>
<evidence type="ECO:0000313" key="14">
    <source>
        <dbReference type="EMBL" id="RZS52346.1"/>
    </source>
</evidence>
<dbReference type="PRINTS" id="PR00368">
    <property type="entry name" value="FADPNR"/>
</dbReference>
<gene>
    <name evidence="14" type="ORF">EV685_3539</name>
</gene>
<evidence type="ECO:0000259" key="12">
    <source>
        <dbReference type="Pfam" id="PF07992"/>
    </source>
</evidence>
<evidence type="ECO:0000259" key="11">
    <source>
        <dbReference type="Pfam" id="PF02852"/>
    </source>
</evidence>
<feature type="transmembrane region" description="Helical" evidence="10">
    <location>
        <begin position="246"/>
        <end position="266"/>
    </location>
</feature>
<evidence type="ECO:0000256" key="4">
    <source>
        <dbReference type="ARBA" id="ARBA00022827"/>
    </source>
</evidence>
<evidence type="ECO:0000256" key="2">
    <source>
        <dbReference type="ARBA" id="ARBA00007532"/>
    </source>
</evidence>
<dbReference type="GO" id="GO:0050660">
    <property type="term" value="F:flavin adenine dinucleotide binding"/>
    <property type="evidence" value="ECO:0007669"/>
    <property type="project" value="TreeGrafter"/>
</dbReference>
<keyword evidence="3 9" id="KW-0285">Flavoprotein</keyword>
<dbReference type="InterPro" id="IPR004099">
    <property type="entry name" value="Pyr_nucl-diS_OxRdtase_dimer"/>
</dbReference>
<dbReference type="Pfam" id="PF09335">
    <property type="entry name" value="VTT_dom"/>
    <property type="match status" value="1"/>
</dbReference>
<dbReference type="RefSeq" id="WP_130483328.1">
    <property type="nucleotide sequence ID" value="NZ_SGWV01000011.1"/>
</dbReference>
<dbReference type="Proteomes" id="UP000293433">
    <property type="component" value="Unassembled WGS sequence"/>
</dbReference>
<keyword evidence="14" id="KW-0670">Pyruvate</keyword>
<dbReference type="PRINTS" id="PR00411">
    <property type="entry name" value="PNDRDTASEI"/>
</dbReference>
<feature type="domain" description="Pyridine nucleotide-disulphide oxidoreductase dimerisation" evidence="11">
    <location>
        <begin position="590"/>
        <end position="698"/>
    </location>
</feature>
<keyword evidence="10" id="KW-1133">Transmembrane helix</keyword>
<evidence type="ECO:0000259" key="13">
    <source>
        <dbReference type="Pfam" id="PF09335"/>
    </source>
</evidence>
<keyword evidence="4 9" id="KW-0274">FAD</keyword>